<organism evidence="1">
    <name type="scientific">gut metagenome</name>
    <dbReference type="NCBI Taxonomy" id="749906"/>
    <lineage>
        <taxon>unclassified sequences</taxon>
        <taxon>metagenomes</taxon>
        <taxon>organismal metagenomes</taxon>
    </lineage>
</organism>
<name>J9FFN6_9ZZZZ</name>
<dbReference type="AlphaFoldDB" id="J9FFN6"/>
<evidence type="ECO:0000313" key="1">
    <source>
        <dbReference type="EMBL" id="EJW93726.1"/>
    </source>
</evidence>
<protein>
    <submittedName>
        <fullName evidence="1">Uncharacterized protein</fullName>
    </submittedName>
</protein>
<proteinExistence type="predicted"/>
<sequence length="51" mass="6385">MQRPLETYWSRYPDEQGERRRNWSFCRWKGIDNAYMNLRRSISIYLSGKRL</sequence>
<dbReference type="EMBL" id="AMCI01006794">
    <property type="protein sequence ID" value="EJW93726.1"/>
    <property type="molecule type" value="Genomic_DNA"/>
</dbReference>
<comment type="caution">
    <text evidence="1">The sequence shown here is derived from an EMBL/GenBank/DDBJ whole genome shotgun (WGS) entry which is preliminary data.</text>
</comment>
<accession>J9FFN6</accession>
<reference evidence="1" key="1">
    <citation type="journal article" date="2012" name="PLoS ONE">
        <title>Gene sets for utilization of primary and secondary nutrition supplies in the distal gut of endangered iberian lynx.</title>
        <authorList>
            <person name="Alcaide M."/>
            <person name="Messina E."/>
            <person name="Richter M."/>
            <person name="Bargiela R."/>
            <person name="Peplies J."/>
            <person name="Huws S.A."/>
            <person name="Newbold C.J."/>
            <person name="Golyshin P.N."/>
            <person name="Simon M.A."/>
            <person name="Lopez G."/>
            <person name="Yakimov M.M."/>
            <person name="Ferrer M."/>
        </authorList>
    </citation>
    <scope>NUCLEOTIDE SEQUENCE</scope>
</reference>
<gene>
    <name evidence="1" type="ORF">EVA_18167</name>
</gene>